<reference evidence="3" key="2">
    <citation type="submission" date="2015-01" db="EMBL/GenBank/DDBJ databases">
        <title>Evolutionary Origins and Diversification of the Mycorrhizal Mutualists.</title>
        <authorList>
            <consortium name="DOE Joint Genome Institute"/>
            <consortium name="Mycorrhizal Genomics Consortium"/>
            <person name="Kohler A."/>
            <person name="Kuo A."/>
            <person name="Nagy L.G."/>
            <person name="Floudas D."/>
            <person name="Copeland A."/>
            <person name="Barry K.W."/>
            <person name="Cichocki N."/>
            <person name="Veneault-Fourrey C."/>
            <person name="LaButti K."/>
            <person name="Lindquist E.A."/>
            <person name="Lipzen A."/>
            <person name="Lundell T."/>
            <person name="Morin E."/>
            <person name="Murat C."/>
            <person name="Riley R."/>
            <person name="Ohm R."/>
            <person name="Sun H."/>
            <person name="Tunlid A."/>
            <person name="Henrissat B."/>
            <person name="Grigoriev I.V."/>
            <person name="Hibbett D.S."/>
            <person name="Martin F."/>
        </authorList>
    </citation>
    <scope>NUCLEOTIDE SEQUENCE [LARGE SCALE GENOMIC DNA]</scope>
    <source>
        <strain evidence="3">F 1598</strain>
    </source>
</reference>
<evidence type="ECO:0000313" key="2">
    <source>
        <dbReference type="EMBL" id="KIM91776.1"/>
    </source>
</evidence>
<dbReference type="AlphaFoldDB" id="A0A0C3GMM4"/>
<sequence>MCKRYEEMIPRTLITLTSKPSLFKYQIQQENEFDNIVVVDGSSTNPNTMHSSLESPRRSPGKDALLIPKTPSSRGMTPLKSEQWARSLSTSSDLPT</sequence>
<evidence type="ECO:0000313" key="3">
    <source>
        <dbReference type="Proteomes" id="UP000054166"/>
    </source>
</evidence>
<dbReference type="InParanoid" id="A0A0C3GMM4"/>
<dbReference type="EMBL" id="KN832971">
    <property type="protein sequence ID" value="KIM91776.1"/>
    <property type="molecule type" value="Genomic_DNA"/>
</dbReference>
<keyword evidence="3" id="KW-1185">Reference proteome</keyword>
<feature type="compositionally biased region" description="Polar residues" evidence="1">
    <location>
        <begin position="41"/>
        <end position="54"/>
    </location>
</feature>
<dbReference type="Proteomes" id="UP000054166">
    <property type="component" value="Unassembled WGS sequence"/>
</dbReference>
<dbReference type="HOGENOM" id="CLU_2360468_0_0_1"/>
<feature type="compositionally biased region" description="Polar residues" evidence="1">
    <location>
        <begin position="84"/>
        <end position="96"/>
    </location>
</feature>
<evidence type="ECO:0000256" key="1">
    <source>
        <dbReference type="SAM" id="MobiDB-lite"/>
    </source>
</evidence>
<proteinExistence type="predicted"/>
<name>A0A0C3GMM4_PILCF</name>
<gene>
    <name evidence="2" type="ORF">PILCRDRAFT_139019</name>
</gene>
<protein>
    <submittedName>
        <fullName evidence="2">Uncharacterized protein</fullName>
    </submittedName>
</protein>
<accession>A0A0C3GMM4</accession>
<organism evidence="2 3">
    <name type="scientific">Piloderma croceum (strain F 1598)</name>
    <dbReference type="NCBI Taxonomy" id="765440"/>
    <lineage>
        <taxon>Eukaryota</taxon>
        <taxon>Fungi</taxon>
        <taxon>Dikarya</taxon>
        <taxon>Basidiomycota</taxon>
        <taxon>Agaricomycotina</taxon>
        <taxon>Agaricomycetes</taxon>
        <taxon>Agaricomycetidae</taxon>
        <taxon>Atheliales</taxon>
        <taxon>Atheliaceae</taxon>
        <taxon>Piloderma</taxon>
    </lineage>
</organism>
<reference evidence="2 3" key="1">
    <citation type="submission" date="2014-04" db="EMBL/GenBank/DDBJ databases">
        <authorList>
            <consortium name="DOE Joint Genome Institute"/>
            <person name="Kuo A."/>
            <person name="Tarkka M."/>
            <person name="Buscot F."/>
            <person name="Kohler A."/>
            <person name="Nagy L.G."/>
            <person name="Floudas D."/>
            <person name="Copeland A."/>
            <person name="Barry K.W."/>
            <person name="Cichocki N."/>
            <person name="Veneault-Fourrey C."/>
            <person name="LaButti K."/>
            <person name="Lindquist E.A."/>
            <person name="Lipzen A."/>
            <person name="Lundell T."/>
            <person name="Morin E."/>
            <person name="Murat C."/>
            <person name="Sun H."/>
            <person name="Tunlid A."/>
            <person name="Henrissat B."/>
            <person name="Grigoriev I.V."/>
            <person name="Hibbett D.S."/>
            <person name="Martin F."/>
            <person name="Nordberg H.P."/>
            <person name="Cantor M.N."/>
            <person name="Hua S.X."/>
        </authorList>
    </citation>
    <scope>NUCLEOTIDE SEQUENCE [LARGE SCALE GENOMIC DNA]</scope>
    <source>
        <strain evidence="2 3">F 1598</strain>
    </source>
</reference>
<feature type="region of interest" description="Disordered" evidence="1">
    <location>
        <begin position="40"/>
        <end position="96"/>
    </location>
</feature>